<protein>
    <submittedName>
        <fullName evidence="1">Uncharacterized protein</fullName>
    </submittedName>
</protein>
<proteinExistence type="predicted"/>
<accession>A0A540N104</accession>
<reference evidence="1 2" key="1">
    <citation type="journal article" date="2019" name="G3 (Bethesda)">
        <title>Sequencing of a Wild Apple (Malus baccata) Genome Unravels the Differences Between Cultivated and Wild Apple Species Regarding Disease Resistance and Cold Tolerance.</title>
        <authorList>
            <person name="Chen X."/>
        </authorList>
    </citation>
    <scope>NUCLEOTIDE SEQUENCE [LARGE SCALE GENOMIC DNA]</scope>
    <source>
        <strain evidence="2">cv. Shandingzi</strain>
        <tissue evidence="1">Leaves</tissue>
    </source>
</reference>
<sequence length="197" mass="23085">MTDMATILRLLQWSRTKKQPIHEQLQRNITDSQEIVVGLVEEPLLDNYKDVKGFDDDNEVVILEGKHIKTKRKVWYTRGMTMAAATKRRQLKKTKLVCNLLFIFNVTKCHKLEVIQLHDDVVHRDVNIKLVEIGCVFDAIYQFNMFGCLIRDTNGRRHRFLEASASSRRLAAYRYVSVEEVRRRDLKSVANVDNQHD</sequence>
<evidence type="ECO:0000313" key="1">
    <source>
        <dbReference type="EMBL" id="TQE04230.1"/>
    </source>
</evidence>
<evidence type="ECO:0000313" key="2">
    <source>
        <dbReference type="Proteomes" id="UP000315295"/>
    </source>
</evidence>
<keyword evidence="2" id="KW-1185">Reference proteome</keyword>
<dbReference type="AlphaFoldDB" id="A0A540N104"/>
<name>A0A540N104_MALBA</name>
<gene>
    <name evidence="1" type="ORF">C1H46_010143</name>
</gene>
<organism evidence="1 2">
    <name type="scientific">Malus baccata</name>
    <name type="common">Siberian crab apple</name>
    <name type="synonym">Pyrus baccata</name>
    <dbReference type="NCBI Taxonomy" id="106549"/>
    <lineage>
        <taxon>Eukaryota</taxon>
        <taxon>Viridiplantae</taxon>
        <taxon>Streptophyta</taxon>
        <taxon>Embryophyta</taxon>
        <taxon>Tracheophyta</taxon>
        <taxon>Spermatophyta</taxon>
        <taxon>Magnoliopsida</taxon>
        <taxon>eudicotyledons</taxon>
        <taxon>Gunneridae</taxon>
        <taxon>Pentapetalae</taxon>
        <taxon>rosids</taxon>
        <taxon>fabids</taxon>
        <taxon>Rosales</taxon>
        <taxon>Rosaceae</taxon>
        <taxon>Amygdaloideae</taxon>
        <taxon>Maleae</taxon>
        <taxon>Malus</taxon>
    </lineage>
</organism>
<dbReference type="Proteomes" id="UP000315295">
    <property type="component" value="Unassembled WGS sequence"/>
</dbReference>
<comment type="caution">
    <text evidence="1">The sequence shown here is derived from an EMBL/GenBank/DDBJ whole genome shotgun (WGS) entry which is preliminary data.</text>
</comment>
<dbReference type="EMBL" id="VIEB01000143">
    <property type="protein sequence ID" value="TQE04230.1"/>
    <property type="molecule type" value="Genomic_DNA"/>
</dbReference>